<evidence type="ECO:0000313" key="4">
    <source>
        <dbReference type="Proteomes" id="UP000199118"/>
    </source>
</evidence>
<protein>
    <recommendedName>
        <fullName evidence="5">4-amino-4-deoxy-L-arabinose transferase</fullName>
    </recommendedName>
</protein>
<reference evidence="3 4" key="1">
    <citation type="submission" date="2016-10" db="EMBL/GenBank/DDBJ databases">
        <authorList>
            <person name="de Groot N.N."/>
        </authorList>
    </citation>
    <scope>NUCLEOTIDE SEQUENCE [LARGE SCALE GENOMIC DNA]</scope>
    <source>
        <strain evidence="3 4">DSM 17890</strain>
    </source>
</reference>
<feature type="transmembrane region" description="Helical" evidence="2">
    <location>
        <begin position="112"/>
        <end position="132"/>
    </location>
</feature>
<dbReference type="Proteomes" id="UP000199118">
    <property type="component" value="Unassembled WGS sequence"/>
</dbReference>
<feature type="transmembrane region" description="Helical" evidence="2">
    <location>
        <begin position="336"/>
        <end position="355"/>
    </location>
</feature>
<feature type="transmembrane region" description="Helical" evidence="2">
    <location>
        <begin position="222"/>
        <end position="249"/>
    </location>
</feature>
<gene>
    <name evidence="3" type="ORF">SAMN05444336_10967</name>
</gene>
<feature type="region of interest" description="Disordered" evidence="1">
    <location>
        <begin position="575"/>
        <end position="597"/>
    </location>
</feature>
<evidence type="ECO:0000256" key="2">
    <source>
        <dbReference type="SAM" id="Phobius"/>
    </source>
</evidence>
<dbReference type="OrthoDB" id="7993201at2"/>
<keyword evidence="2" id="KW-0812">Transmembrane</keyword>
<dbReference type="STRING" id="356660.SAMN05444336_10967"/>
<dbReference type="RefSeq" id="WP_143040357.1">
    <property type="nucleotide sequence ID" value="NZ_FNMZ01000009.1"/>
</dbReference>
<feature type="transmembrane region" description="Helical" evidence="2">
    <location>
        <begin position="38"/>
        <end position="57"/>
    </location>
</feature>
<keyword evidence="4" id="KW-1185">Reference proteome</keyword>
<feature type="transmembrane region" description="Helical" evidence="2">
    <location>
        <begin position="361"/>
        <end position="383"/>
    </location>
</feature>
<feature type="transmembrane region" description="Helical" evidence="2">
    <location>
        <begin position="305"/>
        <end position="329"/>
    </location>
</feature>
<sequence length="597" mass="60756">MTSSATPPDTLSATPAGMAAPPAPETAPPTAPPTARPAPLLLGLLALFGVIALLLLAPGRMAVSTMEGDVLHLLDGVTRMRMGQWPHVDFATPLGALAYLPVSAWGDLGLGRAMALSHATAAAVCLPALVWIGLSRLRLGMALALGAVVLVTAATLAWSPDSQGATAAMSYNHWGWALVMQGMALMLLDRAGATAGGATGRGATGRGATAARTGALIDGLMIGALGAVLVFLKATFAVGLAGIWLVWVLTGAERRAIAASVLAGLGLAAAFAAAFGGVEVAQAYIGDLLRVAEAGEARPMSQKPALITFVTPSGLTVMIGALIGALALARGGRGRAAIRFFAACIAAHLLAWQNFGYDPTAMTALALILLAQSGGLIPGALAFGRPAATVALCAGLVIFGVRAPGLLNSARSFFHLFAAPPEQVAVLADFAPDVIWQRAESDFSGRFKLLPEDDEPLNLGGITQPTCTVLTGGPGLIAEAAAAILETPALRGRSVLSLDLVNPLWMLTGAPPQAGAWNWVYGPSPAQIAGAELLALPRCPYAPPITRMMAEEAATSGRAMRVALRTPNWTIFEPGPVGSAPVPAPAQEAEGPEGATD</sequence>
<dbReference type="AlphaFoldDB" id="A0A1H3E4C7"/>
<feature type="transmembrane region" description="Helical" evidence="2">
    <location>
        <begin position="390"/>
        <end position="407"/>
    </location>
</feature>
<feature type="region of interest" description="Disordered" evidence="1">
    <location>
        <begin position="1"/>
        <end position="34"/>
    </location>
</feature>
<feature type="transmembrane region" description="Helical" evidence="2">
    <location>
        <begin position="139"/>
        <end position="159"/>
    </location>
</feature>
<evidence type="ECO:0000256" key="1">
    <source>
        <dbReference type="SAM" id="MobiDB-lite"/>
    </source>
</evidence>
<feature type="compositionally biased region" description="Pro residues" evidence="1">
    <location>
        <begin position="21"/>
        <end position="34"/>
    </location>
</feature>
<evidence type="ECO:0000313" key="3">
    <source>
        <dbReference type="EMBL" id="SDX73583.1"/>
    </source>
</evidence>
<accession>A0A1H3E4C7</accession>
<proteinExistence type="predicted"/>
<feature type="transmembrane region" description="Helical" evidence="2">
    <location>
        <begin position="261"/>
        <end position="285"/>
    </location>
</feature>
<keyword evidence="2" id="KW-1133">Transmembrane helix</keyword>
<feature type="compositionally biased region" description="Polar residues" evidence="1">
    <location>
        <begin position="1"/>
        <end position="12"/>
    </location>
</feature>
<name>A0A1H3E4C7_9RHOB</name>
<evidence type="ECO:0008006" key="5">
    <source>
        <dbReference type="Google" id="ProtNLM"/>
    </source>
</evidence>
<keyword evidence="2" id="KW-0472">Membrane</keyword>
<organism evidence="3 4">
    <name type="scientific">Albimonas donghaensis</name>
    <dbReference type="NCBI Taxonomy" id="356660"/>
    <lineage>
        <taxon>Bacteria</taxon>
        <taxon>Pseudomonadati</taxon>
        <taxon>Pseudomonadota</taxon>
        <taxon>Alphaproteobacteria</taxon>
        <taxon>Rhodobacterales</taxon>
        <taxon>Paracoccaceae</taxon>
        <taxon>Albimonas</taxon>
    </lineage>
</organism>
<dbReference type="EMBL" id="FNMZ01000009">
    <property type="protein sequence ID" value="SDX73583.1"/>
    <property type="molecule type" value="Genomic_DNA"/>
</dbReference>